<geneLocation type="mitochondrion" evidence="1"/>
<evidence type="ECO:0000313" key="1">
    <source>
        <dbReference type="EMBL" id="KUM48773.1"/>
    </source>
</evidence>
<gene>
    <name evidence="1" type="ORF">ABT39_MTgene4109</name>
</gene>
<accession>A0A117NHR2</accession>
<dbReference type="AlphaFoldDB" id="A0A117NHR2"/>
<organism evidence="1">
    <name type="scientific">Picea glauca</name>
    <name type="common">White spruce</name>
    <name type="synonym">Pinus glauca</name>
    <dbReference type="NCBI Taxonomy" id="3330"/>
    <lineage>
        <taxon>Eukaryota</taxon>
        <taxon>Viridiplantae</taxon>
        <taxon>Streptophyta</taxon>
        <taxon>Embryophyta</taxon>
        <taxon>Tracheophyta</taxon>
        <taxon>Spermatophyta</taxon>
        <taxon>Pinopsida</taxon>
        <taxon>Pinidae</taxon>
        <taxon>Conifers I</taxon>
        <taxon>Pinales</taxon>
        <taxon>Pinaceae</taxon>
        <taxon>Picea</taxon>
    </lineage>
</organism>
<dbReference type="EMBL" id="LKAM01000004">
    <property type="protein sequence ID" value="KUM48773.1"/>
    <property type="molecule type" value="Genomic_DNA"/>
</dbReference>
<reference evidence="1" key="1">
    <citation type="journal article" date="2015" name="Genome Biol. Evol.">
        <title>Organellar Genomes of White Spruce (Picea glauca): Assembly and Annotation.</title>
        <authorList>
            <person name="Jackman S.D."/>
            <person name="Warren R.L."/>
            <person name="Gibb E.A."/>
            <person name="Vandervalk B.P."/>
            <person name="Mohamadi H."/>
            <person name="Chu J."/>
            <person name="Raymond A."/>
            <person name="Pleasance S."/>
            <person name="Coope R."/>
            <person name="Wildung M.R."/>
            <person name="Ritland C.E."/>
            <person name="Bousquet J."/>
            <person name="Jones S.J."/>
            <person name="Bohlmann J."/>
            <person name="Birol I."/>
        </authorList>
    </citation>
    <scope>NUCLEOTIDE SEQUENCE [LARGE SCALE GENOMIC DNA]</scope>
    <source>
        <tissue evidence="1">Flushing bud</tissue>
    </source>
</reference>
<name>A0A117NHR2_PICGL</name>
<protein>
    <submittedName>
        <fullName evidence="1">Uncharacterized protein</fullName>
    </submittedName>
</protein>
<proteinExistence type="predicted"/>
<sequence>MPIASIVSSVQVGKSSYGWLLHLYAGNSISFPTFFFQVNASAPCSLGLGRAIKDDIPATRRCPILLPSYTY</sequence>
<comment type="caution">
    <text evidence="1">The sequence shown here is derived from an EMBL/GenBank/DDBJ whole genome shotgun (WGS) entry which is preliminary data.</text>
</comment>
<keyword evidence="1" id="KW-0496">Mitochondrion</keyword>